<reference evidence="3" key="1">
    <citation type="submission" date="2015-09" db="EMBL/GenBank/DDBJ databases">
        <title>Draft Genome Sequences of Two Novel Amoeba-resistant Intranuclear Bacteria, Candidatus Berkiella cookevillensis and Candidatus Berkiella aquae.</title>
        <authorList>
            <person name="Mehari Y.T."/>
            <person name="Arivett B.A."/>
            <person name="Farone A.L."/>
            <person name="Gunderson J.H."/>
            <person name="Farone M.B."/>
        </authorList>
    </citation>
    <scope>NUCLEOTIDE SEQUENCE [LARGE SCALE GENOMIC DNA]</scope>
    <source>
        <strain evidence="3">HT99</strain>
    </source>
</reference>
<feature type="compositionally biased region" description="Polar residues" evidence="2">
    <location>
        <begin position="1099"/>
        <end position="1113"/>
    </location>
</feature>
<reference evidence="4" key="2">
    <citation type="journal article" date="2016" name="Genome Announc.">
        <title>Draft Genome Sequences of Two Novel Amoeba-Resistant Intranuclear Bacteria, 'Candidatus Berkiella cookevillensis' and 'Candidatus Berkiella aquae'.</title>
        <authorList>
            <person name="Mehari Y.T."/>
            <person name="Arivett B.A."/>
            <person name="Farone A.L."/>
            <person name="Gunderson J.H."/>
            <person name="Farone M.B."/>
        </authorList>
    </citation>
    <scope>NUCLEOTIDE SEQUENCE</scope>
    <source>
        <strain evidence="4">HT99</strain>
    </source>
</reference>
<name>A0A0Q9YKU7_9GAMM</name>
<dbReference type="AlphaFoldDB" id="A0A0Q9YKU7"/>
<evidence type="ECO:0000313" key="5">
    <source>
        <dbReference type="Proteomes" id="UP000051497"/>
    </source>
</evidence>
<feature type="region of interest" description="Disordered" evidence="2">
    <location>
        <begin position="1077"/>
        <end position="1129"/>
    </location>
</feature>
<evidence type="ECO:0000256" key="2">
    <source>
        <dbReference type="SAM" id="MobiDB-lite"/>
    </source>
</evidence>
<keyword evidence="1" id="KW-0175">Coiled coil</keyword>
<dbReference type="RefSeq" id="WP_075066122.1">
    <property type="nucleotide sequence ID" value="NZ_LKAJ02000001.1"/>
</dbReference>
<keyword evidence="5" id="KW-1185">Reference proteome</keyword>
<sequence>MPKSKKTKRRKRDDGVQLTEQYIEEQNPIEAFHFYIKMLQHPKKFKAPPEALHVFVQENINRIEENVFVDIIKGSSTEPDKVYLQLYYLSQLNETLNLPDKIKMFLVENVDQIRGSYFDNSKHFNPKDPLIESLTWYSQLNLPKGTLNKPHSALAAFYADARDPQLLSQVNNHVRGCSFVELQYFEWVAHDFNKTATRFAKKISKKSENEIQKFNEDLQEFLTLSSSEQPFVTEKLSESDKESMLKNIKDARVNIAKIYFQTKVTLYDEKDWQLFNDIQIIKALDNRKEILEKAIFDIKNLNPDYFKDKNNWLGILLSEDKEAIKQLNDYVLTLDAIDMSYLARMHNKIIDNKITDINKKEHRAERVKFLRHAALRGDSYAISKLQSFSKQTAQKNEITFAINDRVRELEAHLSFLYMARSATGLNKLKYVGSTDEINDKIRLVKETKKALYQLGDDWLAEGADPNKIDEVKQKADNISLESKNDFKRRQKRFDKTNTLYSVLSLGIPRLHGKIKKVIANQLADSSTMQSSGYKYWDKNYFAVIDAMDNNPKACNRLEKIEKKEIKSAKQQIKQAKNKIKEAEAAVAKERKSLLGRIGIKRTAQKELAKAKNELAFAEKLKYRAKRNKENIVENSFLSDNFPGLEIEQRTIRTDDGAHLDVLVINNKHAQAKNPGKVKDIIHFSGRGCFYKLDDRHFQHAMAKGCNLIVVQDRLTSSRSYAVTSSQETLAHDGAIAVKAAIKMRKKEAESKGKQYDNEQLPIINGYCGGGPISVLTYEQLQKEGYHLKFLADRTFHSLSGMLEGWFSDDSRLERFKRWGTQRLAKPLLALYGWDVDVAGKIANIPEDKRIYVDVNAPDDEQNLYYKDETIDKSASIHTGLEKQRAMKLEQLNTYQQRIEQLREAIARPTFAGSEKDRAMILRCIEELNKTIEYVKSSYDITQIKAKEDDAHVDATKNFLLRDNTPLDDRLYEFINNQSEVGRDFFAAGKFNDGDPLKAAFYDFWVESSKMFADFYDNGKLNVELKHEDYDIRYRINALIYAINLYQFRNTPQYQAAQNNGFTLTPKATKEFISPELPKVKSDVQPKRQSYVPSYKGEKNSSSILVKKAPQTTPVLEEKKEARKSGPSTQ</sequence>
<evidence type="ECO:0000256" key="1">
    <source>
        <dbReference type="SAM" id="Coils"/>
    </source>
</evidence>
<comment type="caution">
    <text evidence="3">The sequence shown here is derived from an EMBL/GenBank/DDBJ whole genome shotgun (WGS) entry which is preliminary data.</text>
</comment>
<dbReference type="EMBL" id="LKAJ01000005">
    <property type="protein sequence ID" value="KRG21318.1"/>
    <property type="molecule type" value="Genomic_DNA"/>
</dbReference>
<protein>
    <submittedName>
        <fullName evidence="3">Uncharacterized protein</fullName>
    </submittedName>
</protein>
<proteinExistence type="predicted"/>
<evidence type="ECO:0000313" key="3">
    <source>
        <dbReference type="EMBL" id="KRG21318.1"/>
    </source>
</evidence>
<dbReference type="Proteomes" id="UP000051497">
    <property type="component" value="Unassembled WGS sequence"/>
</dbReference>
<accession>A0A0Q9YKU7</accession>
<dbReference type="EMBL" id="LKAJ02000001">
    <property type="protein sequence ID" value="MCS5710886.1"/>
    <property type="molecule type" value="Genomic_DNA"/>
</dbReference>
<evidence type="ECO:0000313" key="4">
    <source>
        <dbReference type="EMBL" id="MCS5710886.1"/>
    </source>
</evidence>
<gene>
    <name evidence="4" type="ORF">HT99x_005550</name>
    <name evidence="3" type="ORF">HT99x_01494</name>
</gene>
<organism evidence="3">
    <name type="scientific">Candidatus Berkiella aquae</name>
    <dbReference type="NCBI Taxonomy" id="295108"/>
    <lineage>
        <taxon>Bacteria</taxon>
        <taxon>Pseudomonadati</taxon>
        <taxon>Pseudomonadota</taxon>
        <taxon>Gammaproteobacteria</taxon>
        <taxon>Candidatus Berkiellales</taxon>
        <taxon>Candidatus Berkiellaceae</taxon>
        <taxon>Candidatus Berkiella</taxon>
    </lineage>
</organism>
<reference evidence="4" key="3">
    <citation type="submission" date="2021-06" db="EMBL/GenBank/DDBJ databases">
        <title>Genomic Description and Analysis of Intracellular Bacteria, Candidatus Berkiella cookevillensis and Candidatus Berkiella aquae.</title>
        <authorList>
            <person name="Kidane D.T."/>
            <person name="Mehari Y.T."/>
            <person name="Rice F.C."/>
            <person name="Arivett B.A."/>
            <person name="Farone A.L."/>
            <person name="Berk S.G."/>
            <person name="Farone M.B."/>
        </authorList>
    </citation>
    <scope>NUCLEOTIDE SEQUENCE</scope>
    <source>
        <strain evidence="4">HT99</strain>
    </source>
</reference>
<feature type="coiled-coil region" evidence="1">
    <location>
        <begin position="558"/>
        <end position="627"/>
    </location>
</feature>